<keyword evidence="3 5" id="KW-1133">Transmembrane helix</keyword>
<evidence type="ECO:0000256" key="4">
    <source>
        <dbReference type="ARBA" id="ARBA00023136"/>
    </source>
</evidence>
<keyword evidence="2 5" id="KW-0812">Transmembrane</keyword>
<dbReference type="Pfam" id="PF13564">
    <property type="entry name" value="DoxX_2"/>
    <property type="match status" value="1"/>
</dbReference>
<protein>
    <recommendedName>
        <fullName evidence="8">DoxX family protein</fullName>
    </recommendedName>
</protein>
<reference evidence="6 7" key="1">
    <citation type="journal article" date="2010" name="Stand. Genomic Sci.">
        <title>Complete genome sequence of Spirosoma linguale type strain (1).</title>
        <authorList>
            <person name="Lail K."/>
            <person name="Sikorski J."/>
            <person name="Saunders E."/>
            <person name="Lapidus A."/>
            <person name="Glavina Del Rio T."/>
            <person name="Copeland A."/>
            <person name="Tice H."/>
            <person name="Cheng J.-F."/>
            <person name="Lucas S."/>
            <person name="Nolan M."/>
            <person name="Bruce D."/>
            <person name="Goodwin L."/>
            <person name="Pitluck S."/>
            <person name="Ivanova N."/>
            <person name="Mavromatis K."/>
            <person name="Ovchinnikova G."/>
            <person name="Pati A."/>
            <person name="Chen A."/>
            <person name="Palaniappan K."/>
            <person name="Land M."/>
            <person name="Hauser L."/>
            <person name="Chang Y.-J."/>
            <person name="Jeffries C.D."/>
            <person name="Chain P."/>
            <person name="Brettin T."/>
            <person name="Detter J.C."/>
            <person name="Schuetze A."/>
            <person name="Rohde M."/>
            <person name="Tindall B.J."/>
            <person name="Goeker M."/>
            <person name="Bristow J."/>
            <person name="Eisen J.A."/>
            <person name="Markowitz V."/>
            <person name="Hugenholtz P."/>
            <person name="Kyrpides N.C."/>
            <person name="Klenk H.-P."/>
            <person name="Chen F."/>
        </authorList>
    </citation>
    <scope>NUCLEOTIDE SEQUENCE [LARGE SCALE GENOMIC DNA]</scope>
    <source>
        <strain evidence="7">ATCC 33905 / DSM 74 / LMG 10896 / Claus 1</strain>
    </source>
</reference>
<dbReference type="GO" id="GO:0016020">
    <property type="term" value="C:membrane"/>
    <property type="evidence" value="ECO:0007669"/>
    <property type="project" value="UniProtKB-SubCell"/>
</dbReference>
<dbReference type="eggNOG" id="ENOG5032H7J">
    <property type="taxonomic scope" value="Bacteria"/>
</dbReference>
<keyword evidence="7" id="KW-1185">Reference proteome</keyword>
<keyword evidence="4 5" id="KW-0472">Membrane</keyword>
<evidence type="ECO:0000313" key="7">
    <source>
        <dbReference type="Proteomes" id="UP000002028"/>
    </source>
</evidence>
<dbReference type="HOGENOM" id="CLU_123866_1_0_10"/>
<evidence type="ECO:0000313" key="6">
    <source>
        <dbReference type="EMBL" id="ADB38532.1"/>
    </source>
</evidence>
<feature type="transmembrane region" description="Helical" evidence="5">
    <location>
        <begin position="69"/>
        <end position="89"/>
    </location>
</feature>
<comment type="subcellular location">
    <subcellularLocation>
        <location evidence="1">Membrane</location>
        <topology evidence="1">Multi-pass membrane protein</topology>
    </subcellularLocation>
</comment>
<organism evidence="6 7">
    <name type="scientific">Spirosoma linguale (strain ATCC 33905 / DSM 74 / LMG 10896 / Claus 1)</name>
    <dbReference type="NCBI Taxonomy" id="504472"/>
    <lineage>
        <taxon>Bacteria</taxon>
        <taxon>Pseudomonadati</taxon>
        <taxon>Bacteroidota</taxon>
        <taxon>Cytophagia</taxon>
        <taxon>Cytophagales</taxon>
        <taxon>Cytophagaceae</taxon>
        <taxon>Spirosoma</taxon>
    </lineage>
</organism>
<accession>D2QGM4</accession>
<evidence type="ECO:0000256" key="2">
    <source>
        <dbReference type="ARBA" id="ARBA00022692"/>
    </source>
</evidence>
<dbReference type="EMBL" id="CP001769">
    <property type="protein sequence ID" value="ADB38532.1"/>
    <property type="molecule type" value="Genomic_DNA"/>
</dbReference>
<evidence type="ECO:0000256" key="5">
    <source>
        <dbReference type="SAM" id="Phobius"/>
    </source>
</evidence>
<dbReference type="RefSeq" id="WP_012927067.1">
    <property type="nucleotide sequence ID" value="NC_013730.1"/>
</dbReference>
<dbReference type="InterPro" id="IPR032808">
    <property type="entry name" value="DoxX"/>
</dbReference>
<dbReference type="STRING" id="504472.Slin_2514"/>
<dbReference type="Proteomes" id="UP000002028">
    <property type="component" value="Chromosome"/>
</dbReference>
<feature type="transmembrane region" description="Helical" evidence="5">
    <location>
        <begin position="7"/>
        <end position="26"/>
    </location>
</feature>
<feature type="transmembrane region" description="Helical" evidence="5">
    <location>
        <begin position="46"/>
        <end position="64"/>
    </location>
</feature>
<evidence type="ECO:0008006" key="8">
    <source>
        <dbReference type="Google" id="ProtNLM"/>
    </source>
</evidence>
<dbReference type="AlphaFoldDB" id="D2QGM4"/>
<gene>
    <name evidence="6" type="ordered locus">Slin_2514</name>
</gene>
<sequence>MKKPINYVLLIAKGVAAVLMLQTLYFKFQAEPESVYIFTKVGIEPWGRIGTGVIELIASVLILIPRTAWIGAGLGLGVMMGAILTHLVLLGIEVQGDGGQLFFYAIAVAVSCVAILYITRHQWIPVLLGLIGFKKSPSWLNA</sequence>
<feature type="transmembrane region" description="Helical" evidence="5">
    <location>
        <begin position="101"/>
        <end position="119"/>
    </location>
</feature>
<evidence type="ECO:0000256" key="3">
    <source>
        <dbReference type="ARBA" id="ARBA00022989"/>
    </source>
</evidence>
<dbReference type="KEGG" id="sli:Slin_2514"/>
<evidence type="ECO:0000256" key="1">
    <source>
        <dbReference type="ARBA" id="ARBA00004141"/>
    </source>
</evidence>
<proteinExistence type="predicted"/>
<name>D2QGM4_SPILD</name>